<protein>
    <submittedName>
        <fullName evidence="1">Uncharacterized protein</fullName>
    </submittedName>
</protein>
<evidence type="ECO:0000313" key="2">
    <source>
        <dbReference type="Proteomes" id="UP001153331"/>
    </source>
</evidence>
<dbReference type="Proteomes" id="UP001153331">
    <property type="component" value="Unassembled WGS sequence"/>
</dbReference>
<gene>
    <name evidence="1" type="ORF">OPT61_g2702</name>
</gene>
<keyword evidence="2" id="KW-1185">Reference proteome</keyword>
<comment type="caution">
    <text evidence="1">The sequence shown here is derived from an EMBL/GenBank/DDBJ whole genome shotgun (WGS) entry which is preliminary data.</text>
</comment>
<accession>A0ACC2IKK7</accession>
<evidence type="ECO:0000313" key="1">
    <source>
        <dbReference type="EMBL" id="KAJ8115705.1"/>
    </source>
</evidence>
<organism evidence="1 2">
    <name type="scientific">Boeremia exigua</name>
    <dbReference type="NCBI Taxonomy" id="749465"/>
    <lineage>
        <taxon>Eukaryota</taxon>
        <taxon>Fungi</taxon>
        <taxon>Dikarya</taxon>
        <taxon>Ascomycota</taxon>
        <taxon>Pezizomycotina</taxon>
        <taxon>Dothideomycetes</taxon>
        <taxon>Pleosporomycetidae</taxon>
        <taxon>Pleosporales</taxon>
        <taxon>Pleosporineae</taxon>
        <taxon>Didymellaceae</taxon>
        <taxon>Boeremia</taxon>
    </lineage>
</organism>
<reference evidence="1" key="1">
    <citation type="submission" date="2022-11" db="EMBL/GenBank/DDBJ databases">
        <title>Genome Sequence of Boeremia exigua.</title>
        <authorList>
            <person name="Buettner E."/>
        </authorList>
    </citation>
    <scope>NUCLEOTIDE SEQUENCE</scope>
    <source>
        <strain evidence="1">CU02</strain>
    </source>
</reference>
<sequence length="691" mass="78795">MQRFVSRKAASTARSRIEASARSTANYESESESEVEEPTRKKPKTNDRERVHQNTTNRLPEWYIAIDFGTTFTTVAWYKRGTPIEHIYTIDNFPGEKRYDQTGRQIPTEVWYAVKNARAAGRVKPHDIRMRFGNEVHRMIEHDEGGDIRRLYDDEDRVTMMKLMLDKTAYAQASKERLQDTLGLIKVKGHIDEDEDVLFHFFREVFRASKSRLGHEFNSESIVEVTVCVPVCYSPAAVAITSAQVERAMKEMRFGTDGESPCNIFVVHEAEAQAMQALKESLGFLEQGEVFILIDCGGGTTDIGIYRIASTDPPRLGSEVYEPMGAMVGAGDLNARFRTLVKDILRKELYLEKAGESIDTIVDAETMYEFENKIKRVFQYNDTEAEYSIRILGLKKNRYDERIRDNYLVLTYRDIWNVFRPSVKKIGNMMEDAIVNAKTVGYNVSKIVVVGGFGDSPCLQSYLTAQKDLIAKDLKQPLKLRFLPRNTSATGVATGAILRAIDKANGPSRIPCQSIGVLRHIPCHDEDDQYPREVFNQPKRWSHQEKQNYVMDTILWIVKKDGEMLDSLHTVTFLSEHVFQPNELEWVIEEQLWASETCVADFFKIDHPKNAGKIMKIGAVEFDISNMRQKIRSANRKAGEMVDKAVIFVELAVIDRNLEFTARWPPTPEGQVIKGSRKFFSVASAFIPGTQ</sequence>
<dbReference type="EMBL" id="JAPHNI010000126">
    <property type="protein sequence ID" value="KAJ8115705.1"/>
    <property type="molecule type" value="Genomic_DNA"/>
</dbReference>
<name>A0ACC2IKK7_9PLEO</name>
<proteinExistence type="predicted"/>